<dbReference type="KEGG" id="dpa:109545095"/>
<dbReference type="GO" id="GO:0036064">
    <property type="term" value="C:ciliary basal body"/>
    <property type="evidence" value="ECO:0007669"/>
    <property type="project" value="TreeGrafter"/>
</dbReference>
<feature type="region of interest" description="Disordered" evidence="3">
    <location>
        <begin position="106"/>
        <end position="134"/>
    </location>
</feature>
<evidence type="ECO:0000313" key="4">
    <source>
        <dbReference type="EnsemblMetazoa" id="XP_019771147.1"/>
    </source>
</evidence>
<comment type="similarity">
    <text evidence="1">Belongs to the Flattop family.</text>
</comment>
<proteinExistence type="inferred from homology"/>
<dbReference type="InterPro" id="IPR038797">
    <property type="entry name" value="Fltp"/>
</dbReference>
<dbReference type="GeneID" id="109545095"/>
<sequence>MAKHFYSYQFDMPYRATYLRNWEVPKYYCPKPRRRIRGTTIISNSRRQLLPGVPRPPCNPFGDFTGTWQMPKQITRKVANKLNGLTDKAAFMKNCRRIAAAPLRRPERYSKKAPAELVAENKPDEKKTDELETPKKAICPIHDF</sequence>
<evidence type="ECO:0000256" key="2">
    <source>
        <dbReference type="ARBA" id="ARBA00033306"/>
    </source>
</evidence>
<dbReference type="Proteomes" id="UP000019118">
    <property type="component" value="Unassembled WGS sequence"/>
</dbReference>
<organism evidence="4 5">
    <name type="scientific">Dendroctonus ponderosae</name>
    <name type="common">Mountain pine beetle</name>
    <dbReference type="NCBI Taxonomy" id="77166"/>
    <lineage>
        <taxon>Eukaryota</taxon>
        <taxon>Metazoa</taxon>
        <taxon>Ecdysozoa</taxon>
        <taxon>Arthropoda</taxon>
        <taxon>Hexapoda</taxon>
        <taxon>Insecta</taxon>
        <taxon>Pterygota</taxon>
        <taxon>Neoptera</taxon>
        <taxon>Endopterygota</taxon>
        <taxon>Coleoptera</taxon>
        <taxon>Polyphaga</taxon>
        <taxon>Cucujiformia</taxon>
        <taxon>Curculionidae</taxon>
        <taxon>Scolytinae</taxon>
        <taxon>Dendroctonus</taxon>
    </lineage>
</organism>
<keyword evidence="5" id="KW-1185">Reference proteome</keyword>
<evidence type="ECO:0000256" key="1">
    <source>
        <dbReference type="ARBA" id="ARBA00009887"/>
    </source>
</evidence>
<dbReference type="Pfam" id="PF22611">
    <property type="entry name" value="CFAP126"/>
    <property type="match status" value="1"/>
</dbReference>
<name>A0AAR5QDB0_DENPD</name>
<dbReference type="PANTHER" id="PTHR34639">
    <property type="entry name" value="PROTEIN FLATTOP"/>
    <property type="match status" value="1"/>
</dbReference>
<reference evidence="5" key="1">
    <citation type="journal article" date="2013" name="Genome Biol.">
        <title>Draft genome of the mountain pine beetle, Dendroctonus ponderosae Hopkins, a major forest pest.</title>
        <authorList>
            <person name="Keeling C.I."/>
            <person name="Yuen M.M."/>
            <person name="Liao N.Y."/>
            <person name="Docking T.R."/>
            <person name="Chan S.K."/>
            <person name="Taylor G.A."/>
            <person name="Palmquist D.L."/>
            <person name="Jackman S.D."/>
            <person name="Nguyen A."/>
            <person name="Li M."/>
            <person name="Henderson H."/>
            <person name="Janes J.K."/>
            <person name="Zhao Y."/>
            <person name="Pandoh P."/>
            <person name="Moore R."/>
            <person name="Sperling F.A."/>
            <person name="Huber D.P."/>
            <person name="Birol I."/>
            <person name="Jones S.J."/>
            <person name="Bohlmann J."/>
        </authorList>
    </citation>
    <scope>NUCLEOTIDE SEQUENCE</scope>
</reference>
<reference evidence="4" key="2">
    <citation type="submission" date="2024-08" db="UniProtKB">
        <authorList>
            <consortium name="EnsemblMetazoa"/>
        </authorList>
    </citation>
    <scope>IDENTIFICATION</scope>
</reference>
<dbReference type="AlphaFoldDB" id="A0AAR5QDB0"/>
<dbReference type="EnsemblMetazoa" id="XM_019915588.1">
    <property type="protein sequence ID" value="XP_019771147.1"/>
    <property type="gene ID" value="LOC109545095"/>
</dbReference>
<evidence type="ECO:0000256" key="3">
    <source>
        <dbReference type="SAM" id="MobiDB-lite"/>
    </source>
</evidence>
<accession>A0AAR5QDB0</accession>
<dbReference type="CDD" id="cd23705">
    <property type="entry name" value="Flattop"/>
    <property type="match status" value="1"/>
</dbReference>
<evidence type="ECO:0000313" key="5">
    <source>
        <dbReference type="Proteomes" id="UP000019118"/>
    </source>
</evidence>
<dbReference type="PANTHER" id="PTHR34639:SF1">
    <property type="entry name" value="PROTEIN FLATTOP"/>
    <property type="match status" value="1"/>
</dbReference>
<dbReference type="GO" id="GO:0044782">
    <property type="term" value="P:cilium organization"/>
    <property type="evidence" value="ECO:0007669"/>
    <property type="project" value="TreeGrafter"/>
</dbReference>
<protein>
    <recommendedName>
        <fullName evidence="2">Cilia- and flagella-associated protein 126</fullName>
    </recommendedName>
</protein>